<dbReference type="PANTHER" id="PTHR23253">
    <property type="entry name" value="EUKARYOTIC TRANSLATION INITIATION FACTOR 4 GAMMA"/>
    <property type="match status" value="1"/>
</dbReference>
<comment type="caution">
    <text evidence="3">The sequence shown here is derived from an EMBL/GenBank/DDBJ whole genome shotgun (WGS) entry which is preliminary data.</text>
</comment>
<keyword evidence="4" id="KW-1185">Reference proteome</keyword>
<gene>
    <name evidence="3" type="ORF">PMAYCL1PPCAC_13447</name>
</gene>
<organism evidence="3 4">
    <name type="scientific">Pristionchus mayeri</name>
    <dbReference type="NCBI Taxonomy" id="1317129"/>
    <lineage>
        <taxon>Eukaryota</taxon>
        <taxon>Metazoa</taxon>
        <taxon>Ecdysozoa</taxon>
        <taxon>Nematoda</taxon>
        <taxon>Chromadorea</taxon>
        <taxon>Rhabditida</taxon>
        <taxon>Rhabditina</taxon>
        <taxon>Diplogasteromorpha</taxon>
        <taxon>Diplogasteroidea</taxon>
        <taxon>Neodiplogasteridae</taxon>
        <taxon>Pristionchus</taxon>
    </lineage>
</organism>
<reference evidence="4" key="1">
    <citation type="submission" date="2022-10" db="EMBL/GenBank/DDBJ databases">
        <title>Genome assembly of Pristionchus species.</title>
        <authorList>
            <person name="Yoshida K."/>
            <person name="Sommer R.J."/>
        </authorList>
    </citation>
    <scope>NUCLEOTIDE SEQUENCE [LARGE SCALE GENOMIC DNA]</scope>
    <source>
        <strain evidence="4">RS5460</strain>
    </source>
</reference>
<dbReference type="GO" id="GO:0016281">
    <property type="term" value="C:eukaryotic translation initiation factor 4F complex"/>
    <property type="evidence" value="ECO:0007669"/>
    <property type="project" value="TreeGrafter"/>
</dbReference>
<proteinExistence type="predicted"/>
<dbReference type="Proteomes" id="UP001328107">
    <property type="component" value="Unassembled WGS sequence"/>
</dbReference>
<keyword evidence="1" id="KW-0472">Membrane</keyword>
<dbReference type="EMBL" id="BTRK01000003">
    <property type="protein sequence ID" value="GMR43252.1"/>
    <property type="molecule type" value="Genomic_DNA"/>
</dbReference>
<dbReference type="PANTHER" id="PTHR23253:SF78">
    <property type="entry name" value="EUKARYOTIC TRANSLATION INITIATION FACTOR 4G1, ISOFORM B-RELATED"/>
    <property type="match status" value="1"/>
</dbReference>
<dbReference type="Gene3D" id="1.25.40.180">
    <property type="match status" value="1"/>
</dbReference>
<keyword evidence="1" id="KW-0812">Transmembrane</keyword>
<feature type="transmembrane region" description="Helical" evidence="1">
    <location>
        <begin position="40"/>
        <end position="59"/>
    </location>
</feature>
<dbReference type="GO" id="GO:0003729">
    <property type="term" value="F:mRNA binding"/>
    <property type="evidence" value="ECO:0007669"/>
    <property type="project" value="TreeGrafter"/>
</dbReference>
<evidence type="ECO:0000313" key="3">
    <source>
        <dbReference type="EMBL" id="GMR43252.1"/>
    </source>
</evidence>
<dbReference type="SUPFAM" id="SSF48371">
    <property type="entry name" value="ARM repeat"/>
    <property type="match status" value="1"/>
</dbReference>
<dbReference type="InterPro" id="IPR003890">
    <property type="entry name" value="MIF4G-like_typ-3"/>
</dbReference>
<feature type="domain" description="MIF4G" evidence="2">
    <location>
        <begin position="18"/>
        <end position="141"/>
    </location>
</feature>
<keyword evidence="1" id="KW-1133">Transmembrane helix</keyword>
<evidence type="ECO:0000313" key="4">
    <source>
        <dbReference type="Proteomes" id="UP001328107"/>
    </source>
</evidence>
<accession>A0AAN4ZL25</accession>
<dbReference type="GO" id="GO:0003743">
    <property type="term" value="F:translation initiation factor activity"/>
    <property type="evidence" value="ECO:0007669"/>
    <property type="project" value="TreeGrafter"/>
</dbReference>
<sequence length="169" mass="19607">MIASESSEKKRKILIKKRIEEARTEFRIRKFGNITFTGHLYIAKLIPIQIILFCVFDLLKSISKDASGTITAGIIDELSIECATRLLETIGKVLHEERMLGNSIDANFPMDLVFQTLENAKSLVSSRLRFLIMNLVDLRTNDWIPRRREELPKTLAEIREEMRKEQSER</sequence>
<name>A0AAN4ZL25_9BILA</name>
<protein>
    <recommendedName>
        <fullName evidence="2">MIF4G domain-containing protein</fullName>
    </recommendedName>
</protein>
<evidence type="ECO:0000259" key="2">
    <source>
        <dbReference type="Pfam" id="PF02854"/>
    </source>
</evidence>
<evidence type="ECO:0000256" key="1">
    <source>
        <dbReference type="SAM" id="Phobius"/>
    </source>
</evidence>
<dbReference type="AlphaFoldDB" id="A0AAN4ZL25"/>
<dbReference type="Pfam" id="PF02854">
    <property type="entry name" value="MIF4G"/>
    <property type="match status" value="1"/>
</dbReference>
<dbReference type="InterPro" id="IPR016024">
    <property type="entry name" value="ARM-type_fold"/>
</dbReference>